<organism evidence="2 3">
    <name type="scientific">Elysia marginata</name>
    <dbReference type="NCBI Taxonomy" id="1093978"/>
    <lineage>
        <taxon>Eukaryota</taxon>
        <taxon>Metazoa</taxon>
        <taxon>Spiralia</taxon>
        <taxon>Lophotrochozoa</taxon>
        <taxon>Mollusca</taxon>
        <taxon>Gastropoda</taxon>
        <taxon>Heterobranchia</taxon>
        <taxon>Euthyneura</taxon>
        <taxon>Panpulmonata</taxon>
        <taxon>Sacoglossa</taxon>
        <taxon>Placobranchoidea</taxon>
        <taxon>Plakobranchidae</taxon>
        <taxon>Elysia</taxon>
    </lineage>
</organism>
<feature type="region of interest" description="Disordered" evidence="1">
    <location>
        <begin position="377"/>
        <end position="413"/>
    </location>
</feature>
<dbReference type="InterPro" id="IPR052787">
    <property type="entry name" value="MAVS"/>
</dbReference>
<dbReference type="EMBL" id="BMAT01007663">
    <property type="protein sequence ID" value="GFR68867.1"/>
    <property type="molecule type" value="Genomic_DNA"/>
</dbReference>
<comment type="caution">
    <text evidence="2">The sequence shown here is derived from an EMBL/GenBank/DDBJ whole genome shotgun (WGS) entry which is preliminary data.</text>
</comment>
<feature type="region of interest" description="Disordered" evidence="1">
    <location>
        <begin position="241"/>
        <end position="273"/>
    </location>
</feature>
<evidence type="ECO:0000256" key="1">
    <source>
        <dbReference type="SAM" id="MobiDB-lite"/>
    </source>
</evidence>
<feature type="compositionally biased region" description="Polar residues" evidence="1">
    <location>
        <begin position="332"/>
        <end position="343"/>
    </location>
</feature>
<feature type="region of interest" description="Disordered" evidence="1">
    <location>
        <begin position="762"/>
        <end position="794"/>
    </location>
</feature>
<feature type="region of interest" description="Disordered" evidence="1">
    <location>
        <begin position="466"/>
        <end position="504"/>
    </location>
</feature>
<feature type="compositionally biased region" description="Basic and acidic residues" evidence="1">
    <location>
        <begin position="762"/>
        <end position="786"/>
    </location>
</feature>
<dbReference type="PANTHER" id="PTHR21446">
    <property type="entry name" value="DUF3504 DOMAIN-CONTAINING PROTEIN"/>
    <property type="match status" value="1"/>
</dbReference>
<reference evidence="2 3" key="1">
    <citation type="journal article" date="2021" name="Elife">
        <title>Chloroplast acquisition without the gene transfer in kleptoplastic sea slugs, Plakobranchus ocellatus.</title>
        <authorList>
            <person name="Maeda T."/>
            <person name="Takahashi S."/>
            <person name="Yoshida T."/>
            <person name="Shimamura S."/>
            <person name="Takaki Y."/>
            <person name="Nagai Y."/>
            <person name="Toyoda A."/>
            <person name="Suzuki Y."/>
            <person name="Arimoto A."/>
            <person name="Ishii H."/>
            <person name="Satoh N."/>
            <person name="Nishiyama T."/>
            <person name="Hasebe M."/>
            <person name="Maruyama T."/>
            <person name="Minagawa J."/>
            <person name="Obokata J."/>
            <person name="Shigenobu S."/>
        </authorList>
    </citation>
    <scope>NUCLEOTIDE SEQUENCE [LARGE SCALE GENOMIC DNA]</scope>
</reference>
<feature type="compositionally biased region" description="Polar residues" evidence="1">
    <location>
        <begin position="811"/>
        <end position="829"/>
    </location>
</feature>
<dbReference type="PANTHER" id="PTHR21446:SF13">
    <property type="entry name" value="DUF3504 DOMAIN-CONTAINING PROTEIN"/>
    <property type="match status" value="1"/>
</dbReference>
<dbReference type="AlphaFoldDB" id="A0AAV4F6M8"/>
<feature type="region of interest" description="Disordered" evidence="1">
    <location>
        <begin position="865"/>
        <end position="894"/>
    </location>
</feature>
<feature type="region of interest" description="Disordered" evidence="1">
    <location>
        <begin position="557"/>
        <end position="682"/>
    </location>
</feature>
<evidence type="ECO:0000313" key="3">
    <source>
        <dbReference type="Proteomes" id="UP000762676"/>
    </source>
</evidence>
<dbReference type="Proteomes" id="UP000762676">
    <property type="component" value="Unassembled WGS sequence"/>
</dbReference>
<feature type="compositionally biased region" description="Basic and acidic residues" evidence="1">
    <location>
        <begin position="587"/>
        <end position="596"/>
    </location>
</feature>
<feature type="compositionally biased region" description="Polar residues" evidence="1">
    <location>
        <begin position="466"/>
        <end position="476"/>
    </location>
</feature>
<feature type="compositionally biased region" description="Basic and acidic residues" evidence="1">
    <location>
        <begin position="483"/>
        <end position="494"/>
    </location>
</feature>
<name>A0AAV4F6M8_9GAST</name>
<sequence>MPPPLKPQISTQQEELLWERRILSLQSSSGLIQAVIFYLIKSCGVFQGKDLRQLKTEHVKFGEDSVGNFVTIDFSSVVCSGKIVRHYEDPNNPRSLYKLLKTYIRYLANEGAFLVRPISSIKDYICYSPWPLGVSIIEHMVQTLMEEAGQGNRYGNISASLLALDVLKSYGAGRHCLATWVDSLGGAALCYRAKILNSKVPDCSTINCRDLNAEAGLVMSHLLDPPYPSSTSATQADIKTYVEESEESRTDGLTNGTPPPREHTRGGSLNSNRDRLRAAKRCAPGLSQVRRVTGGAGRNLLKRQARLMRLKPTDSQKLPSSKDTVPARTAIDLTQSESDSPVQTKEVKTEPQFDEEMPEVEIDLAADLQLGLENSGQGYIANGDMEEPSEACAVKEKRNRETSEEKETSPRAGKIPKIEQHFQELEASLCGNLEAFGDGADQREDITIDKSGETTEDFLRINGTRTSLHFPSSKGSPVTPKVDAPDIKESKVGERSQSPKKSEHLSLVAGLENWLERLKQRVNSGSDPDMNGLLLQATSQLKVIADRVIAIKDATKSDLSPDTDRSVAKKAAAESDMNSSDPCSEDQPIKHSDTETVHQPTSVVSHPEEMPPSNAARQEIPPSNAARQEMSSDTSRDPPLSEDPPTPGCVTCPGSPVSTGPASVDLSPPVLSPQPPTHVESDRGSFLFNHLSLERNKVSQTCHSENQDQSNLTETLYDHDKNDHIPTLDGHDKIDHISVLKDHDKSDHTSALVSQDKSDHILTLDGRDKSEHTAKLDGHDKSDHTSTSKSSPVPDLVKFLESANLQMQSLLSRPQGGVSSPQPNDSSVSEPVPCTSTSFSSFSTSLAQAHKLPQQSAITDSSASLTNLSISPPGQSDIFNNQQSRSTSGVQNQNCSSWPVLRSVLEEALPPRTSATSENLLSATSGKLYPSSGNITSTTCTLAKSIPSTILSQVPRTSLAAQSGMYTFQSDHTAGAAFQSLTVVSGDKRSQVFTFPDLPLDEGAASSDNNLRNRTPNCTSATQAVQNARSELCLGDYLPRGARVPASSIKVLTQQGSNGLEVVLRFDFSRPHPTNV</sequence>
<gene>
    <name evidence="2" type="ORF">ElyMa_003745200</name>
</gene>
<feature type="region of interest" description="Disordered" evidence="1">
    <location>
        <begin position="332"/>
        <end position="357"/>
    </location>
</feature>
<feature type="compositionally biased region" description="Basic and acidic residues" evidence="1">
    <location>
        <begin position="562"/>
        <end position="573"/>
    </location>
</feature>
<evidence type="ECO:0000313" key="2">
    <source>
        <dbReference type="EMBL" id="GFR68867.1"/>
    </source>
</evidence>
<proteinExistence type="predicted"/>
<accession>A0AAV4F6M8</accession>
<protein>
    <recommendedName>
        <fullName evidence="4">DUF3504 domain-containing protein</fullName>
    </recommendedName>
</protein>
<feature type="region of interest" description="Disordered" evidence="1">
    <location>
        <begin position="811"/>
        <end position="834"/>
    </location>
</feature>
<feature type="compositionally biased region" description="Basic and acidic residues" evidence="1">
    <location>
        <begin position="393"/>
        <end position="409"/>
    </location>
</feature>
<keyword evidence="3" id="KW-1185">Reference proteome</keyword>
<evidence type="ECO:0008006" key="4">
    <source>
        <dbReference type="Google" id="ProtNLM"/>
    </source>
</evidence>